<dbReference type="Proteomes" id="UP000319263">
    <property type="component" value="Chromosome"/>
</dbReference>
<dbReference type="InterPro" id="IPR002320">
    <property type="entry name" value="Thr-tRNA-ligase_IIa"/>
</dbReference>
<comment type="catalytic activity">
    <reaction evidence="11">
        <text>tRNA(Thr) + L-threonine + ATP = L-threonyl-tRNA(Thr) + AMP + diphosphate + H(+)</text>
        <dbReference type="Rhea" id="RHEA:24624"/>
        <dbReference type="Rhea" id="RHEA-COMP:9670"/>
        <dbReference type="Rhea" id="RHEA-COMP:9704"/>
        <dbReference type="ChEBI" id="CHEBI:15378"/>
        <dbReference type="ChEBI" id="CHEBI:30616"/>
        <dbReference type="ChEBI" id="CHEBI:33019"/>
        <dbReference type="ChEBI" id="CHEBI:57926"/>
        <dbReference type="ChEBI" id="CHEBI:78442"/>
        <dbReference type="ChEBI" id="CHEBI:78534"/>
        <dbReference type="ChEBI" id="CHEBI:456215"/>
        <dbReference type="EC" id="6.1.1.3"/>
    </reaction>
</comment>
<dbReference type="Gene3D" id="3.40.50.800">
    <property type="entry name" value="Anticodon-binding domain"/>
    <property type="match status" value="1"/>
</dbReference>
<evidence type="ECO:0000313" key="14">
    <source>
        <dbReference type="EMBL" id="QDP96816.1"/>
    </source>
</evidence>
<dbReference type="GO" id="GO:0046872">
    <property type="term" value="F:metal ion binding"/>
    <property type="evidence" value="ECO:0007669"/>
    <property type="project" value="UniProtKB-KW"/>
</dbReference>
<keyword evidence="5" id="KW-0479">Metal-binding</keyword>
<dbReference type="SUPFAM" id="SSF55681">
    <property type="entry name" value="Class II aaRS and biotin synthetases"/>
    <property type="match status" value="1"/>
</dbReference>
<evidence type="ECO:0000256" key="3">
    <source>
        <dbReference type="ARBA" id="ARBA00022490"/>
    </source>
</evidence>
<dbReference type="GO" id="GO:0005524">
    <property type="term" value="F:ATP binding"/>
    <property type="evidence" value="ECO:0007669"/>
    <property type="project" value="UniProtKB-KW"/>
</dbReference>
<evidence type="ECO:0000256" key="12">
    <source>
        <dbReference type="NCBIfam" id="TIGR00418"/>
    </source>
</evidence>
<dbReference type="Gene3D" id="3.30.930.10">
    <property type="entry name" value="Bira Bifunctional Protein, Domain 2"/>
    <property type="match status" value="1"/>
</dbReference>
<protein>
    <recommendedName>
        <fullName evidence="2 12">Threonine--tRNA ligase</fullName>
        <ecNumber evidence="2 12">6.1.1.3</ecNumber>
    </recommendedName>
</protein>
<proteinExistence type="inferred from homology"/>
<evidence type="ECO:0000256" key="7">
    <source>
        <dbReference type="ARBA" id="ARBA00022833"/>
    </source>
</evidence>
<dbReference type="GO" id="GO:0005737">
    <property type="term" value="C:cytoplasm"/>
    <property type="evidence" value="ECO:0007669"/>
    <property type="project" value="UniProtKB-UniRule"/>
</dbReference>
<evidence type="ECO:0000256" key="4">
    <source>
        <dbReference type="ARBA" id="ARBA00022598"/>
    </source>
</evidence>
<evidence type="ECO:0000256" key="5">
    <source>
        <dbReference type="ARBA" id="ARBA00022723"/>
    </source>
</evidence>
<accession>A0A516Q056</accession>
<dbReference type="CDD" id="cd00771">
    <property type="entry name" value="ThrRS_core"/>
    <property type="match status" value="1"/>
</dbReference>
<keyword evidence="3" id="KW-0963">Cytoplasm</keyword>
<keyword evidence="8" id="KW-0067">ATP-binding</keyword>
<keyword evidence="15" id="KW-1185">Reference proteome</keyword>
<dbReference type="PRINTS" id="PR01047">
    <property type="entry name" value="TRNASYNTHTHR"/>
</dbReference>
<keyword evidence="7" id="KW-0862">Zinc</keyword>
<feature type="domain" description="Aminoacyl-transfer RNA synthetases class-II family profile" evidence="13">
    <location>
        <begin position="34"/>
        <end position="315"/>
    </location>
</feature>
<dbReference type="FunFam" id="3.30.930.10:FF:000002">
    <property type="entry name" value="Threonine--tRNA ligase"/>
    <property type="match status" value="1"/>
</dbReference>
<organism evidence="14 15">
    <name type="scientific">Microlunatus elymi</name>
    <dbReference type="NCBI Taxonomy" id="2596828"/>
    <lineage>
        <taxon>Bacteria</taxon>
        <taxon>Bacillati</taxon>
        <taxon>Actinomycetota</taxon>
        <taxon>Actinomycetes</taxon>
        <taxon>Propionibacteriales</taxon>
        <taxon>Propionibacteriaceae</taxon>
        <taxon>Microlunatus</taxon>
    </lineage>
</organism>
<dbReference type="PANTHER" id="PTHR11451:SF56">
    <property type="entry name" value="THREONINE--TRNA LIGASE 1"/>
    <property type="match status" value="1"/>
</dbReference>
<dbReference type="EC" id="6.1.1.3" evidence="2 12"/>
<dbReference type="PANTHER" id="PTHR11451">
    <property type="entry name" value="THREONINE-TRNA LIGASE"/>
    <property type="match status" value="1"/>
</dbReference>
<keyword evidence="10" id="KW-0030">Aminoacyl-tRNA synthetase</keyword>
<dbReference type="Pfam" id="PF03129">
    <property type="entry name" value="HGTP_anticodon"/>
    <property type="match status" value="1"/>
</dbReference>
<dbReference type="PROSITE" id="PS50862">
    <property type="entry name" value="AA_TRNA_LIGASE_II"/>
    <property type="match status" value="1"/>
</dbReference>
<comment type="similarity">
    <text evidence="1">Belongs to the class-II aminoacyl-tRNA synthetase family.</text>
</comment>
<dbReference type="GO" id="GO:0006435">
    <property type="term" value="P:threonyl-tRNA aminoacylation"/>
    <property type="evidence" value="ECO:0007669"/>
    <property type="project" value="UniProtKB-UniRule"/>
</dbReference>
<evidence type="ECO:0000259" key="13">
    <source>
        <dbReference type="PROSITE" id="PS50862"/>
    </source>
</evidence>
<keyword evidence="6" id="KW-0547">Nucleotide-binding</keyword>
<dbReference type="Pfam" id="PF00587">
    <property type="entry name" value="tRNA-synt_2b"/>
    <property type="match status" value="1"/>
</dbReference>
<evidence type="ECO:0000256" key="2">
    <source>
        <dbReference type="ARBA" id="ARBA00013163"/>
    </source>
</evidence>
<evidence type="ECO:0000256" key="10">
    <source>
        <dbReference type="ARBA" id="ARBA00023146"/>
    </source>
</evidence>
<dbReference type="EMBL" id="CP041692">
    <property type="protein sequence ID" value="QDP96816.1"/>
    <property type="molecule type" value="Genomic_DNA"/>
</dbReference>
<evidence type="ECO:0000313" key="15">
    <source>
        <dbReference type="Proteomes" id="UP000319263"/>
    </source>
</evidence>
<reference evidence="14 15" key="1">
    <citation type="submission" date="2019-07" db="EMBL/GenBank/DDBJ databases">
        <title>Microlunatus dokdonensis sp. nov. isolated from the rhizospheric soil of the wild plant Elymus tsukushiensis.</title>
        <authorList>
            <person name="Ghim S.-Y."/>
            <person name="Hwang Y.-J."/>
            <person name="Son J.-S."/>
            <person name="Shin J.-H."/>
        </authorList>
    </citation>
    <scope>NUCLEOTIDE SEQUENCE [LARGE SCALE GENOMIC DNA]</scope>
    <source>
        <strain evidence="14 15">KUDC0627</strain>
    </source>
</reference>
<keyword evidence="4 14" id="KW-0436">Ligase</keyword>
<dbReference type="NCBIfam" id="TIGR00418">
    <property type="entry name" value="thrS"/>
    <property type="match status" value="1"/>
</dbReference>
<dbReference type="KEGG" id="mik:FOE78_13660"/>
<evidence type="ECO:0000256" key="8">
    <source>
        <dbReference type="ARBA" id="ARBA00022840"/>
    </source>
</evidence>
<evidence type="ECO:0000256" key="9">
    <source>
        <dbReference type="ARBA" id="ARBA00022917"/>
    </source>
</evidence>
<dbReference type="InterPro" id="IPR045864">
    <property type="entry name" value="aa-tRNA-synth_II/BPL/LPL"/>
</dbReference>
<dbReference type="SUPFAM" id="SSF52954">
    <property type="entry name" value="Class II aaRS ABD-related"/>
    <property type="match status" value="1"/>
</dbReference>
<sequence>MNAEELSPSDHRVIGRQMEIFATDPQIGSGLPLWRPAGAVIRHELEQFARELAVRTGCQEVYSPVLAKRELYERSGHWAKFSEDMFPPLDVGGDQADGDQLVLRPANCPHHALIYAAEQHSYRDLPVRYNELAPMFRAERSGVLSGLSRVRQINLDDTHVFCRSDQVADEVSLALNGILHAFDVLGIKINYLRLSRRDAGDGYLGSDQQWRHAEDQLRAALAAGAVEQSELEIHEAVGEAAFYGPKIDVQVSDTRGHEESLATVQLDFNQPERFGLAYVAADRTRQPVIMIHRGVLGAMERMVAFLLELHDGRLPLWLAPVQIVLLPVHLGSDDQVRGVAERLRRRGIRVRIDVDGSLGRRIRASRVRRDALIGVIGQTEIDQDQLAIDDPRSGRRVRMGVDAVAELVAASISSRAHEVAWPERFDGQDLAPTG</sequence>
<dbReference type="InterPro" id="IPR006195">
    <property type="entry name" value="aa-tRNA-synth_II"/>
</dbReference>
<dbReference type="OrthoDB" id="9802304at2"/>
<dbReference type="RefSeq" id="WP_143986778.1">
    <property type="nucleotide sequence ID" value="NZ_CP041692.1"/>
</dbReference>
<dbReference type="InterPro" id="IPR002314">
    <property type="entry name" value="aa-tRNA-synt_IIb"/>
</dbReference>
<dbReference type="AlphaFoldDB" id="A0A516Q056"/>
<dbReference type="InterPro" id="IPR036621">
    <property type="entry name" value="Anticodon-bd_dom_sf"/>
</dbReference>
<dbReference type="InterPro" id="IPR033728">
    <property type="entry name" value="ThrRS_core"/>
</dbReference>
<evidence type="ECO:0000256" key="1">
    <source>
        <dbReference type="ARBA" id="ARBA00008226"/>
    </source>
</evidence>
<name>A0A516Q056_9ACTN</name>
<dbReference type="InterPro" id="IPR004154">
    <property type="entry name" value="Anticodon-bd"/>
</dbReference>
<evidence type="ECO:0000256" key="6">
    <source>
        <dbReference type="ARBA" id="ARBA00022741"/>
    </source>
</evidence>
<evidence type="ECO:0000256" key="11">
    <source>
        <dbReference type="ARBA" id="ARBA00049515"/>
    </source>
</evidence>
<dbReference type="GO" id="GO:0004829">
    <property type="term" value="F:threonine-tRNA ligase activity"/>
    <property type="evidence" value="ECO:0007669"/>
    <property type="project" value="UniProtKB-UniRule"/>
</dbReference>
<gene>
    <name evidence="14" type="primary">thrS</name>
    <name evidence="14" type="ORF">FOE78_13660</name>
</gene>
<keyword evidence="9" id="KW-0648">Protein biosynthesis</keyword>